<dbReference type="Proteomes" id="UP000011182">
    <property type="component" value="Unassembled WGS sequence"/>
</dbReference>
<dbReference type="EMBL" id="AMXN01000006">
    <property type="protein sequence ID" value="ELS60332.1"/>
    <property type="molecule type" value="Genomic_DNA"/>
</dbReference>
<accession>A0A9W5PC41</accession>
<dbReference type="AlphaFoldDB" id="A0A9W5PC41"/>
<sequence>MLADLLSLTNCENSAIYEHPFYLEFEILFYKKSIAYDAKE</sequence>
<comment type="caution">
    <text evidence="1">The sequence shown here is derived from an EMBL/GenBank/DDBJ whole genome shotgun (WGS) entry which is preliminary data.</text>
</comment>
<keyword evidence="2" id="KW-1185">Reference proteome</keyword>
<proteinExistence type="predicted"/>
<evidence type="ECO:0000313" key="1">
    <source>
        <dbReference type="EMBL" id="ELS60332.1"/>
    </source>
</evidence>
<protein>
    <submittedName>
        <fullName evidence="1">Uncharacterized protein</fullName>
    </submittedName>
</protein>
<name>A0A9W5PC41_9BACI</name>
<gene>
    <name evidence="1" type="ORF">BSI_33300</name>
</gene>
<reference evidence="1 2" key="1">
    <citation type="journal article" date="2014" name="Syst. Appl. Microbiol.">
        <title>Genomic insights into the taxonomic status of the three subspecies of Bacillus subtilis.</title>
        <authorList>
            <person name="Yi H."/>
            <person name="Chun J."/>
            <person name="Cha C.J."/>
        </authorList>
    </citation>
    <scope>NUCLEOTIDE SEQUENCE [LARGE SCALE GENOMIC DNA]</scope>
    <source>
        <strain evidence="1 2">KCTC 13429</strain>
    </source>
</reference>
<evidence type="ECO:0000313" key="2">
    <source>
        <dbReference type="Proteomes" id="UP000011182"/>
    </source>
</evidence>
<organism evidence="1 2">
    <name type="scientific">Bacillus inaquosorum KCTC 13429</name>
    <dbReference type="NCBI Taxonomy" id="1236548"/>
    <lineage>
        <taxon>Bacteria</taxon>
        <taxon>Bacillati</taxon>
        <taxon>Bacillota</taxon>
        <taxon>Bacilli</taxon>
        <taxon>Bacillales</taxon>
        <taxon>Bacillaceae</taxon>
        <taxon>Bacillus</taxon>
    </lineage>
</organism>